<protein>
    <recommendedName>
        <fullName evidence="4">Conditioned medium-induced protein 4</fullName>
    </recommendedName>
</protein>
<evidence type="ECO:0000313" key="2">
    <source>
        <dbReference type="EMBL" id="SFR33757.1"/>
    </source>
</evidence>
<reference evidence="3" key="1">
    <citation type="submission" date="2016-10" db="EMBL/GenBank/DDBJ databases">
        <authorList>
            <person name="Varghese N."/>
            <person name="Submissions S."/>
        </authorList>
    </citation>
    <scope>NUCLEOTIDE SEQUENCE [LARGE SCALE GENOMIC DNA]</scope>
    <source>
        <strain evidence="3">CGMCC 1.8711</strain>
    </source>
</reference>
<dbReference type="AlphaFoldDB" id="A0A1I6FVB1"/>
<dbReference type="RefSeq" id="WP_089876196.1">
    <property type="nucleotide sequence ID" value="NZ_FOYS01000001.1"/>
</dbReference>
<dbReference type="Proteomes" id="UP000243250">
    <property type="component" value="Unassembled WGS sequence"/>
</dbReference>
<dbReference type="STRING" id="555875.SAMN04488124_0352"/>
<gene>
    <name evidence="2" type="ORF">SAMN04488124_0352</name>
</gene>
<evidence type="ECO:0000313" key="3">
    <source>
        <dbReference type="Proteomes" id="UP000243250"/>
    </source>
</evidence>
<feature type="region of interest" description="Disordered" evidence="1">
    <location>
        <begin position="17"/>
        <end position="37"/>
    </location>
</feature>
<dbReference type="EMBL" id="FOYS01000001">
    <property type="protein sequence ID" value="SFR33757.1"/>
    <property type="molecule type" value="Genomic_DNA"/>
</dbReference>
<organism evidence="2 3">
    <name type="scientific">Halogeometricum limi</name>
    <dbReference type="NCBI Taxonomy" id="555875"/>
    <lineage>
        <taxon>Archaea</taxon>
        <taxon>Methanobacteriati</taxon>
        <taxon>Methanobacteriota</taxon>
        <taxon>Stenosarchaea group</taxon>
        <taxon>Halobacteria</taxon>
        <taxon>Halobacteriales</taxon>
        <taxon>Haloferacaceae</taxon>
        <taxon>Halogeometricum</taxon>
    </lineage>
</organism>
<proteinExistence type="predicted"/>
<name>A0A1I6FVB1_9EURY</name>
<dbReference type="OrthoDB" id="146450at2157"/>
<evidence type="ECO:0000256" key="1">
    <source>
        <dbReference type="SAM" id="MobiDB-lite"/>
    </source>
</evidence>
<accession>A0A1I6FVB1</accession>
<sequence length="203" mass="22529">MDEKTAHLRDIFVETTGGDTVTEAQEESRGSLTDDADDERANARVARLVAAMRERYEFETDLEPADLHRVVRGFFDGDTDAELAAALDADADAAAVFTARMDLHLIRDGDTDAPFEFAELRSLVRSGADDETCAAELGTEVETVRHSRRVVETQLEATRANDRFRTEFTELLTDSDLSARLAEDARRDGLRDATEDIETDVSL</sequence>
<keyword evidence="3" id="KW-1185">Reference proteome</keyword>
<evidence type="ECO:0008006" key="4">
    <source>
        <dbReference type="Google" id="ProtNLM"/>
    </source>
</evidence>